<protein>
    <submittedName>
        <fullName evidence="1">PBPRA1643 family SWIM/SEC-C metal-binding motif protein</fullName>
    </submittedName>
</protein>
<dbReference type="InterPro" id="IPR004027">
    <property type="entry name" value="SEC_C_motif"/>
</dbReference>
<dbReference type="SUPFAM" id="SSF103642">
    <property type="entry name" value="Sec-C motif"/>
    <property type="match status" value="1"/>
</dbReference>
<dbReference type="EMBL" id="JBAKBA010000006">
    <property type="protein sequence ID" value="MEL0658321.1"/>
    <property type="molecule type" value="Genomic_DNA"/>
</dbReference>
<keyword evidence="2" id="KW-1185">Reference proteome</keyword>
<organism evidence="1 2">
    <name type="scientific">Psychromonas arctica</name>
    <dbReference type="NCBI Taxonomy" id="168275"/>
    <lineage>
        <taxon>Bacteria</taxon>
        <taxon>Pseudomonadati</taxon>
        <taxon>Pseudomonadota</taxon>
        <taxon>Gammaproteobacteria</taxon>
        <taxon>Alteromonadales</taxon>
        <taxon>Psychromonadaceae</taxon>
        <taxon>Psychromonas</taxon>
    </lineage>
</organism>
<accession>A0ABU9H8X1</accession>
<evidence type="ECO:0000313" key="2">
    <source>
        <dbReference type="Proteomes" id="UP001366060"/>
    </source>
</evidence>
<dbReference type="Gene3D" id="3.10.450.50">
    <property type="match status" value="1"/>
</dbReference>
<dbReference type="NCBIfam" id="TIGR04102">
    <property type="entry name" value="SWIM_PBPRA1643"/>
    <property type="match status" value="1"/>
</dbReference>
<dbReference type="RefSeq" id="WP_341626993.1">
    <property type="nucleotide sequence ID" value="NZ_JBAKBA010000006.1"/>
</dbReference>
<proteinExistence type="predicted"/>
<reference evidence="1 2" key="1">
    <citation type="submission" date="2024-02" db="EMBL/GenBank/DDBJ databases">
        <title>Bacteria isolated from the canopy kelp, Nereocystis luetkeana.</title>
        <authorList>
            <person name="Pfister C.A."/>
            <person name="Younker I.T."/>
            <person name="Light S.H."/>
        </authorList>
    </citation>
    <scope>NUCLEOTIDE SEQUENCE [LARGE SCALE GENOMIC DNA]</scope>
    <source>
        <strain evidence="1 2">TI.2.07</strain>
    </source>
</reference>
<dbReference type="Proteomes" id="UP001366060">
    <property type="component" value="Unassembled WGS sequence"/>
</dbReference>
<evidence type="ECO:0000313" key="1">
    <source>
        <dbReference type="EMBL" id="MEL0658321.1"/>
    </source>
</evidence>
<sequence>MSDKFFFKGKKEKKPKHSSYGFNTKRAVKIGTEELPLQVVVNGEARAEEIQALAKEHDLVVAITVDAEKAENITELDVLINKPVTTRFDKKPARNEPCVCGSGKKYKKCCG</sequence>
<dbReference type="InterPro" id="IPR026368">
    <property type="entry name" value="SWIM_PBPRA1643"/>
</dbReference>
<comment type="caution">
    <text evidence="1">The sequence shown here is derived from an EMBL/GenBank/DDBJ whole genome shotgun (WGS) entry which is preliminary data.</text>
</comment>
<gene>
    <name evidence="1" type="ORF">V6255_04125</name>
</gene>
<name>A0ABU9H8X1_9GAMM</name>
<dbReference type="Pfam" id="PF02810">
    <property type="entry name" value="SEC-C"/>
    <property type="match status" value="1"/>
</dbReference>